<evidence type="ECO:0000256" key="1">
    <source>
        <dbReference type="SAM" id="MobiDB-lite"/>
    </source>
</evidence>
<dbReference type="RefSeq" id="XP_025561893.1">
    <property type="nucleotide sequence ID" value="XM_025708226.1"/>
</dbReference>
<gene>
    <name evidence="2" type="ORF">BO88DRAFT_415878</name>
</gene>
<dbReference type="Proteomes" id="UP000248405">
    <property type="component" value="Unassembled WGS sequence"/>
</dbReference>
<dbReference type="AlphaFoldDB" id="A0A319B6X4"/>
<accession>A0A319B6X4</accession>
<dbReference type="GeneID" id="37212818"/>
<protein>
    <submittedName>
        <fullName evidence="2">Uncharacterized protein</fullName>
    </submittedName>
</protein>
<feature type="region of interest" description="Disordered" evidence="1">
    <location>
        <begin position="280"/>
        <end position="304"/>
    </location>
</feature>
<name>A0A319B6X4_ASPVC</name>
<evidence type="ECO:0000313" key="2">
    <source>
        <dbReference type="EMBL" id="PYH68099.1"/>
    </source>
</evidence>
<keyword evidence="3" id="KW-1185">Reference proteome</keyword>
<sequence>MVCDYQGNCFNIIERLSKSTEIQPNDGHAVFHYSEDIFSRLPLNIFQMIQEAWLNDPKVNIHHERRLVRETQIRHLVGILLRSDAKSLRFILDQLKTDHLWRFGRMVEHVLDIHDRQEAYHNCPSYSNTTIPIRHLHLPLLTPGTHTSTILDQSIVDLGKIMLSATPSSDMDQPNQYCTFYSEQFRKLRFWSLETTAWAIIEERTGVVATICVSPTSSIPQKEGTIKLLLFLLCELYQQGLRIIHWKYAMRSVSLDDQSYTILEGIFYLREIEEKQLEECSSKAHQDTSREDPKQSPERRRRTEGSRVFTDYVLLAITESGKYIRSSTISFRDVIDINSEKKFRLEVIKNRMRQRPIPTQKVIQLARECSVSNKDVRFCPEESTNAKAQSYGR</sequence>
<reference evidence="2" key="1">
    <citation type="submission" date="2016-12" db="EMBL/GenBank/DDBJ databases">
        <title>The genomes of Aspergillus section Nigri reveals drivers in fungal speciation.</title>
        <authorList>
            <consortium name="DOE Joint Genome Institute"/>
            <person name="Vesth T.C."/>
            <person name="Nybo J."/>
            <person name="Theobald S."/>
            <person name="Brandl J."/>
            <person name="Frisvad J.C."/>
            <person name="Nielsen K.F."/>
            <person name="Lyhne E.K."/>
            <person name="Kogle M.E."/>
            <person name="Kuo A."/>
            <person name="Riley R."/>
            <person name="Clum A."/>
            <person name="Nolan M."/>
            <person name="Lipzen A."/>
            <person name="Salamov A."/>
            <person name="Henrissat B."/>
            <person name="Wiebenga A."/>
            <person name="De Vries R.P."/>
            <person name="Grigoriev I.V."/>
            <person name="Mortensen U.H."/>
            <person name="Andersen M.R."/>
            <person name="Baker S.E."/>
        </authorList>
    </citation>
    <scope>NUCLEOTIDE SEQUENCE [LARGE SCALE GENOMIC DNA]</scope>
    <source>
        <strain evidence="2">CBS 113365</strain>
    </source>
</reference>
<dbReference type="EMBL" id="KZ821627">
    <property type="protein sequence ID" value="PYH68099.1"/>
    <property type="molecule type" value="Genomic_DNA"/>
</dbReference>
<proteinExistence type="predicted"/>
<organism evidence="2 3">
    <name type="scientific">Aspergillus vadensis (strain CBS 113365 / IMI 142717 / IBT 24658)</name>
    <dbReference type="NCBI Taxonomy" id="1448311"/>
    <lineage>
        <taxon>Eukaryota</taxon>
        <taxon>Fungi</taxon>
        <taxon>Dikarya</taxon>
        <taxon>Ascomycota</taxon>
        <taxon>Pezizomycotina</taxon>
        <taxon>Eurotiomycetes</taxon>
        <taxon>Eurotiomycetidae</taxon>
        <taxon>Eurotiales</taxon>
        <taxon>Aspergillaceae</taxon>
        <taxon>Aspergillus</taxon>
        <taxon>Aspergillus subgen. Circumdati</taxon>
    </lineage>
</organism>
<evidence type="ECO:0000313" key="3">
    <source>
        <dbReference type="Proteomes" id="UP000248405"/>
    </source>
</evidence>